<feature type="non-terminal residue" evidence="2">
    <location>
        <position position="1"/>
    </location>
</feature>
<evidence type="ECO:0000313" key="2">
    <source>
        <dbReference type="EMBL" id="CAA9261645.1"/>
    </source>
</evidence>
<name>A0A6J4ITH3_9ACTN</name>
<feature type="non-terminal residue" evidence="2">
    <location>
        <position position="140"/>
    </location>
</feature>
<feature type="compositionally biased region" description="Basic and acidic residues" evidence="1">
    <location>
        <begin position="80"/>
        <end position="95"/>
    </location>
</feature>
<dbReference type="AlphaFoldDB" id="A0A6J4ITH3"/>
<accession>A0A6J4ITH3</accession>
<protein>
    <submittedName>
        <fullName evidence="2">Uncharacterized protein</fullName>
    </submittedName>
</protein>
<dbReference type="EMBL" id="CADCTF010000130">
    <property type="protein sequence ID" value="CAA9261645.1"/>
    <property type="molecule type" value="Genomic_DNA"/>
</dbReference>
<sequence>AIRGGGPTPSSAGRGVGGDVERGRVAAVERLGHRSRSAEAGPCRPRDAGQGEAAPSARCHLGGDRLETCHLVHLGGEASARPDHGPTRDRPERGWVLHRHPRAQAEGAAGAAARRADQGNDGALHRSGGARPQASVRGPL</sequence>
<organism evidence="2">
    <name type="scientific">uncultured Acidimicrobiales bacterium</name>
    <dbReference type="NCBI Taxonomy" id="310071"/>
    <lineage>
        <taxon>Bacteria</taxon>
        <taxon>Bacillati</taxon>
        <taxon>Actinomycetota</taxon>
        <taxon>Acidimicrobiia</taxon>
        <taxon>Acidimicrobiales</taxon>
        <taxon>environmental samples</taxon>
    </lineage>
</organism>
<gene>
    <name evidence="2" type="ORF">AVDCRST_MAG50-2791</name>
</gene>
<reference evidence="2" key="1">
    <citation type="submission" date="2020-02" db="EMBL/GenBank/DDBJ databases">
        <authorList>
            <person name="Meier V. D."/>
        </authorList>
    </citation>
    <scope>NUCLEOTIDE SEQUENCE</scope>
    <source>
        <strain evidence="2">AVDCRST_MAG50</strain>
    </source>
</reference>
<feature type="region of interest" description="Disordered" evidence="1">
    <location>
        <begin position="76"/>
        <end position="140"/>
    </location>
</feature>
<evidence type="ECO:0000256" key="1">
    <source>
        <dbReference type="SAM" id="MobiDB-lite"/>
    </source>
</evidence>
<proteinExistence type="predicted"/>
<feature type="compositionally biased region" description="Low complexity" evidence="1">
    <location>
        <begin position="104"/>
        <end position="113"/>
    </location>
</feature>
<feature type="region of interest" description="Disordered" evidence="1">
    <location>
        <begin position="1"/>
        <end position="60"/>
    </location>
</feature>